<accession>A0A563EY48</accession>
<evidence type="ECO:0000313" key="2">
    <source>
        <dbReference type="EMBL" id="TWP52468.1"/>
    </source>
</evidence>
<dbReference type="OrthoDB" id="3693915at2"/>
<sequence>MKKGLARRYALVLVLALLSGFLLTLPFDQDAAGDAPAVTVAKNVAQQPGAAPRPHNDTAAFVPHGQLPADAPPVAGMPRSLRFVVSAAKRMHRTPDELHTPRRHGDRAPPRPSGS</sequence>
<dbReference type="AlphaFoldDB" id="A0A563EY48"/>
<reference evidence="2 3" key="1">
    <citation type="submission" date="2019-07" db="EMBL/GenBank/DDBJ databases">
        <title>Lentzea xizangensis sp. nov., isolated from Qinghai-Tibetan Plateau Soils.</title>
        <authorList>
            <person name="Huang J."/>
        </authorList>
    </citation>
    <scope>NUCLEOTIDE SEQUENCE [LARGE SCALE GENOMIC DNA]</scope>
    <source>
        <strain evidence="2 3">FXJ1.1311</strain>
    </source>
</reference>
<evidence type="ECO:0000313" key="3">
    <source>
        <dbReference type="Proteomes" id="UP000316639"/>
    </source>
</evidence>
<protein>
    <submittedName>
        <fullName evidence="2">Uncharacterized protein</fullName>
    </submittedName>
</protein>
<comment type="caution">
    <text evidence="2">The sequence shown here is derived from an EMBL/GenBank/DDBJ whole genome shotgun (WGS) entry which is preliminary data.</text>
</comment>
<organism evidence="2 3">
    <name type="scientific">Lentzea tibetensis</name>
    <dbReference type="NCBI Taxonomy" id="2591470"/>
    <lineage>
        <taxon>Bacteria</taxon>
        <taxon>Bacillati</taxon>
        <taxon>Actinomycetota</taxon>
        <taxon>Actinomycetes</taxon>
        <taxon>Pseudonocardiales</taxon>
        <taxon>Pseudonocardiaceae</taxon>
        <taxon>Lentzea</taxon>
    </lineage>
</organism>
<proteinExistence type="predicted"/>
<keyword evidence="3" id="KW-1185">Reference proteome</keyword>
<gene>
    <name evidence="2" type="ORF">FKR81_09040</name>
</gene>
<evidence type="ECO:0000256" key="1">
    <source>
        <dbReference type="SAM" id="MobiDB-lite"/>
    </source>
</evidence>
<dbReference type="RefSeq" id="WP_146350524.1">
    <property type="nucleotide sequence ID" value="NZ_VOBR01000005.1"/>
</dbReference>
<dbReference type="EMBL" id="VOBR01000005">
    <property type="protein sequence ID" value="TWP52468.1"/>
    <property type="molecule type" value="Genomic_DNA"/>
</dbReference>
<dbReference type="Proteomes" id="UP000316639">
    <property type="component" value="Unassembled WGS sequence"/>
</dbReference>
<name>A0A563EY48_9PSEU</name>
<feature type="region of interest" description="Disordered" evidence="1">
    <location>
        <begin position="90"/>
        <end position="115"/>
    </location>
</feature>